<dbReference type="Pfam" id="PF21365">
    <property type="entry name" value="Glyco_hydro_31_3rd"/>
    <property type="match status" value="1"/>
</dbReference>
<evidence type="ECO:0000259" key="7">
    <source>
        <dbReference type="Pfam" id="PF01055"/>
    </source>
</evidence>
<dbReference type="Gene3D" id="2.60.40.1180">
    <property type="entry name" value="Golgi alpha-mannosidase II"/>
    <property type="match status" value="2"/>
</dbReference>
<dbReference type="GO" id="GO:0005975">
    <property type="term" value="P:carbohydrate metabolic process"/>
    <property type="evidence" value="ECO:0007669"/>
    <property type="project" value="InterPro"/>
</dbReference>
<keyword evidence="11" id="KW-1185">Reference proteome</keyword>
<evidence type="ECO:0000256" key="5">
    <source>
        <dbReference type="ARBA" id="ARBA00066962"/>
    </source>
</evidence>
<dbReference type="InterPro" id="IPR017853">
    <property type="entry name" value="GH"/>
</dbReference>
<evidence type="ECO:0000256" key="4">
    <source>
        <dbReference type="ARBA" id="ARBA00052064"/>
    </source>
</evidence>
<reference evidence="10 11" key="1">
    <citation type="submission" date="2019-02" db="EMBL/GenBank/DDBJ databases">
        <title>Draft genome sequence of Amycolatopsis sp. 8-3EHSu isolated from roots of Suaeda maritima.</title>
        <authorList>
            <person name="Duangmal K."/>
            <person name="Chantavorakit T."/>
        </authorList>
    </citation>
    <scope>NUCLEOTIDE SEQUENCE [LARGE SCALE GENOMIC DNA]</scope>
    <source>
        <strain evidence="10 11">8-3EHSu</strain>
    </source>
</reference>
<dbReference type="InterPro" id="IPR050985">
    <property type="entry name" value="Alpha-glycosidase_related"/>
</dbReference>
<sequence>MKFTDGHWLLREGVEAAYPVEVLDVETTPGALRVHAPTYPVRHRLDLQKGPVLTLDVSAPRPDVVGIRLTHFAGGAAARPRFELFPDGRADAVVSADDDTAVLTSGELSVRISRAEPWRVEFVAGDRTLTTSGARDMAVVTDSGRHYLRERLNLGVGDAVYGLGERFGPLVKNGQVVDIWNADGGTTSEQAYKNVPFFLTNAGYGVFVDHPGLVSFEVGSEDVSRVQFSIEGQSMRYFVIYGPTPKEILAKYTALTGRPALPPAWSFGLWLSTSFNTAYDEQTVSSFIDGMAERDLPLSVFHFDCFWMREISWCDFEWDPGTFPDPRGMLARLRDRGLRVCVWINPYIAQRSRLFEEGKANGYLLRRPNGDVWQWDLWQPGLAIVDFTNPEAREWYASKLDALLDMGVDCFKSDFGERIPTDVAYFDGSDPELMHNYYTFLYNRTVFELLRKRRGEGDAVVFARSATAGSQQFPVHWGGDNLSTFESMAESLRGGLSLAMSGFGFWSHDIGGFEGTPKAELFKRWIPFGLLSSHSRLHGNFSYRVPWLFDEESVDVLRRFTRLKATLMPYLYRVATVAHHDGVPMMRAMVVEFPGDPACTHLDRQYLLGDDLLVAPVFTADGTVEYYVPDGEWTHVLTGARVSGPRWVRERHGFDSVPLLARPGAVIPFGAVDDRPDYDYLDDVTLHAYQLADGEVTTRIPALTGEVAATFTTTRDGSVVRVRVDNPPAAWRLLLVGVDAVASADGAVSRHEHGVLIEARGGELTVQIGQEG</sequence>
<dbReference type="NCBIfam" id="NF007940">
    <property type="entry name" value="PRK10658.1"/>
    <property type="match status" value="1"/>
</dbReference>
<keyword evidence="3 6" id="KW-0326">Glycosidase</keyword>
<dbReference type="FunFam" id="3.20.20.80:FF:000053">
    <property type="entry name" value="Alpha-xylosidase YicI"/>
    <property type="match status" value="1"/>
</dbReference>
<dbReference type="EC" id="3.2.1.177" evidence="5"/>
<protein>
    <recommendedName>
        <fullName evidence="5">alpha-D-xyloside xylohydrolase</fullName>
        <ecNumber evidence="5">3.2.1.177</ecNumber>
    </recommendedName>
</protein>
<dbReference type="InterPro" id="IPR013780">
    <property type="entry name" value="Glyco_hydro_b"/>
</dbReference>
<comment type="similarity">
    <text evidence="1 6">Belongs to the glycosyl hydrolase 31 family.</text>
</comment>
<feature type="domain" description="Glycoside hydrolase family 31 TIM barrel" evidence="7">
    <location>
        <begin position="259"/>
        <end position="573"/>
    </location>
</feature>
<dbReference type="Gene3D" id="2.60.40.1760">
    <property type="entry name" value="glycosyl hydrolase (family 31)"/>
    <property type="match status" value="1"/>
</dbReference>
<evidence type="ECO:0000256" key="2">
    <source>
        <dbReference type="ARBA" id="ARBA00022801"/>
    </source>
</evidence>
<dbReference type="InterPro" id="IPR048395">
    <property type="entry name" value="Glyco_hydro_31_C"/>
</dbReference>
<gene>
    <name evidence="10" type="primary">yicI</name>
    <name evidence="10" type="ORF">EWH70_24195</name>
</gene>
<evidence type="ECO:0000259" key="9">
    <source>
        <dbReference type="Pfam" id="PF21365"/>
    </source>
</evidence>
<evidence type="ECO:0000259" key="8">
    <source>
        <dbReference type="Pfam" id="PF13802"/>
    </source>
</evidence>
<name>A0A4Q7J3V7_9PSEU</name>
<dbReference type="RefSeq" id="WP_130477781.1">
    <property type="nucleotide sequence ID" value="NZ_SFCC01000012.1"/>
</dbReference>
<dbReference type="InterPro" id="IPR011013">
    <property type="entry name" value="Gal_mutarotase_sf_dom"/>
</dbReference>
<organism evidence="10 11">
    <name type="scientific">Amycolatopsis suaedae</name>
    <dbReference type="NCBI Taxonomy" id="2510978"/>
    <lineage>
        <taxon>Bacteria</taxon>
        <taxon>Bacillati</taxon>
        <taxon>Actinomycetota</taxon>
        <taxon>Actinomycetes</taxon>
        <taxon>Pseudonocardiales</taxon>
        <taxon>Pseudonocardiaceae</taxon>
        <taxon>Amycolatopsis</taxon>
    </lineage>
</organism>
<dbReference type="Pfam" id="PF01055">
    <property type="entry name" value="Glyco_hydro_31_2nd"/>
    <property type="match status" value="1"/>
</dbReference>
<comment type="caution">
    <text evidence="10">The sequence shown here is derived from an EMBL/GenBank/DDBJ whole genome shotgun (WGS) entry which is preliminary data.</text>
</comment>
<dbReference type="SUPFAM" id="SSF51011">
    <property type="entry name" value="Glycosyl hydrolase domain"/>
    <property type="match status" value="1"/>
</dbReference>
<dbReference type="CDD" id="cd06593">
    <property type="entry name" value="GH31_xylosidase_YicI"/>
    <property type="match status" value="1"/>
</dbReference>
<dbReference type="AlphaFoldDB" id="A0A4Q7J3V7"/>
<dbReference type="OrthoDB" id="176168at2"/>
<evidence type="ECO:0000256" key="3">
    <source>
        <dbReference type="ARBA" id="ARBA00023295"/>
    </source>
</evidence>
<dbReference type="InterPro" id="IPR000322">
    <property type="entry name" value="Glyco_hydro_31_TIM"/>
</dbReference>
<dbReference type="SUPFAM" id="SSF51445">
    <property type="entry name" value="(Trans)glycosidases"/>
    <property type="match status" value="1"/>
</dbReference>
<dbReference type="PANTHER" id="PTHR43053">
    <property type="entry name" value="GLYCOSIDASE FAMILY 31"/>
    <property type="match status" value="1"/>
</dbReference>
<dbReference type="Gene3D" id="3.20.20.80">
    <property type="entry name" value="Glycosidases"/>
    <property type="match status" value="1"/>
</dbReference>
<evidence type="ECO:0000256" key="6">
    <source>
        <dbReference type="RuleBase" id="RU361185"/>
    </source>
</evidence>
<proteinExistence type="inferred from homology"/>
<dbReference type="EMBL" id="SFCC01000012">
    <property type="protein sequence ID" value="RZQ61478.1"/>
    <property type="molecule type" value="Genomic_DNA"/>
</dbReference>
<evidence type="ECO:0000313" key="10">
    <source>
        <dbReference type="EMBL" id="RZQ61478.1"/>
    </source>
</evidence>
<comment type="catalytic activity">
    <reaction evidence="4">
        <text>Hydrolysis of terminal, non-reducing alpha-D-xylose residues with release of alpha-D-xylose.</text>
        <dbReference type="EC" id="3.2.1.177"/>
    </reaction>
</comment>
<feature type="domain" description="Glycoside hydrolase family 31 N-terminal" evidence="8">
    <location>
        <begin position="54"/>
        <end position="216"/>
    </location>
</feature>
<evidence type="ECO:0000313" key="11">
    <source>
        <dbReference type="Proteomes" id="UP000292003"/>
    </source>
</evidence>
<dbReference type="CDD" id="cd14752">
    <property type="entry name" value="GH31_N"/>
    <property type="match status" value="1"/>
</dbReference>
<evidence type="ECO:0000256" key="1">
    <source>
        <dbReference type="ARBA" id="ARBA00007806"/>
    </source>
</evidence>
<accession>A0A4Q7J3V7</accession>
<dbReference type="Pfam" id="PF13802">
    <property type="entry name" value="Gal_mutarotas_2"/>
    <property type="match status" value="1"/>
</dbReference>
<dbReference type="GO" id="GO:0030246">
    <property type="term" value="F:carbohydrate binding"/>
    <property type="evidence" value="ECO:0007669"/>
    <property type="project" value="InterPro"/>
</dbReference>
<dbReference type="SUPFAM" id="SSF74650">
    <property type="entry name" value="Galactose mutarotase-like"/>
    <property type="match status" value="1"/>
</dbReference>
<dbReference type="Proteomes" id="UP000292003">
    <property type="component" value="Unassembled WGS sequence"/>
</dbReference>
<feature type="domain" description="Glycosyl hydrolase family 31 C-terminal" evidence="9">
    <location>
        <begin position="582"/>
        <end position="667"/>
    </location>
</feature>
<dbReference type="GO" id="GO:0061634">
    <property type="term" value="F:alpha-D-xyloside xylohydrolase"/>
    <property type="evidence" value="ECO:0007669"/>
    <property type="project" value="UniProtKB-EC"/>
</dbReference>
<dbReference type="SUPFAM" id="SSF117125">
    <property type="entry name" value="Putative glucosidase YicI, C-terminal domain"/>
    <property type="match status" value="1"/>
</dbReference>
<dbReference type="PANTHER" id="PTHR43053:SF4">
    <property type="entry name" value="MYOGENESIS-REGULATING GLYCOSIDASE"/>
    <property type="match status" value="1"/>
</dbReference>
<keyword evidence="2 6" id="KW-0378">Hydrolase</keyword>
<dbReference type="InterPro" id="IPR025887">
    <property type="entry name" value="Glyco_hydro_31_N_dom"/>
</dbReference>